<accession>A0A183J7I8</accession>
<reference evidence="3 4" key="2">
    <citation type="submission" date="2018-11" db="EMBL/GenBank/DDBJ databases">
        <authorList>
            <consortium name="Pathogen Informatics"/>
        </authorList>
    </citation>
    <scope>NUCLEOTIDE SEQUENCE [LARGE SCALE GENOMIC DNA]</scope>
</reference>
<proteinExistence type="predicted"/>
<dbReference type="WBParaSite" id="SBAD_0001223201-mRNA-1">
    <property type="protein sequence ID" value="SBAD_0001223201-mRNA-1"/>
    <property type="gene ID" value="SBAD_0001223201"/>
</dbReference>
<dbReference type="GO" id="GO:0016020">
    <property type="term" value="C:membrane"/>
    <property type="evidence" value="ECO:0007669"/>
    <property type="project" value="InterPro"/>
</dbReference>
<dbReference type="EMBL" id="UZAM01016465">
    <property type="protein sequence ID" value="VDP43356.1"/>
    <property type="molecule type" value="Genomic_DNA"/>
</dbReference>
<dbReference type="Pfam" id="PF02932">
    <property type="entry name" value="Neur_chan_memb"/>
    <property type="match status" value="1"/>
</dbReference>
<keyword evidence="1" id="KW-0812">Transmembrane</keyword>
<gene>
    <name evidence="3" type="ORF">SBAD_LOCUS11836</name>
</gene>
<evidence type="ECO:0000313" key="4">
    <source>
        <dbReference type="Proteomes" id="UP000270296"/>
    </source>
</evidence>
<dbReference type="InterPro" id="IPR036719">
    <property type="entry name" value="Neuro-gated_channel_TM_sf"/>
</dbReference>
<organism evidence="5">
    <name type="scientific">Soboliphyme baturini</name>
    <dbReference type="NCBI Taxonomy" id="241478"/>
    <lineage>
        <taxon>Eukaryota</taxon>
        <taxon>Metazoa</taxon>
        <taxon>Ecdysozoa</taxon>
        <taxon>Nematoda</taxon>
        <taxon>Enoplea</taxon>
        <taxon>Dorylaimia</taxon>
        <taxon>Dioctophymatida</taxon>
        <taxon>Dioctophymatoidea</taxon>
        <taxon>Soboliphymatidae</taxon>
        <taxon>Soboliphyme</taxon>
    </lineage>
</organism>
<dbReference type="InterPro" id="IPR038050">
    <property type="entry name" value="Neuro_actylchol_rec"/>
</dbReference>
<keyword evidence="4" id="KW-1185">Reference proteome</keyword>
<dbReference type="SUPFAM" id="SSF90112">
    <property type="entry name" value="Neurotransmitter-gated ion-channel transmembrane pore"/>
    <property type="match status" value="1"/>
</dbReference>
<name>A0A183J7I8_9BILA</name>
<evidence type="ECO:0000313" key="5">
    <source>
        <dbReference type="WBParaSite" id="SBAD_0001223201-mRNA-1"/>
    </source>
</evidence>
<dbReference type="Gene3D" id="1.20.58.390">
    <property type="entry name" value="Neurotransmitter-gated ion-channel transmembrane domain"/>
    <property type="match status" value="1"/>
</dbReference>
<feature type="domain" description="Neurotransmitter-gated ion-channel transmembrane" evidence="2">
    <location>
        <begin position="12"/>
        <end position="178"/>
    </location>
</feature>
<evidence type="ECO:0000256" key="1">
    <source>
        <dbReference type="SAM" id="Phobius"/>
    </source>
</evidence>
<keyword evidence="1" id="KW-0472">Membrane</keyword>
<dbReference type="AlphaFoldDB" id="A0A183J7I8"/>
<dbReference type="Proteomes" id="UP000270296">
    <property type="component" value="Unassembled WGS sequence"/>
</dbReference>
<protein>
    <submittedName>
        <fullName evidence="5">Neur_chan_memb domain-containing protein</fullName>
    </submittedName>
</protein>
<evidence type="ECO:0000259" key="2">
    <source>
        <dbReference type="Pfam" id="PF02932"/>
    </source>
</evidence>
<dbReference type="GO" id="GO:0006811">
    <property type="term" value="P:monoatomic ion transport"/>
    <property type="evidence" value="ECO:0007669"/>
    <property type="project" value="InterPro"/>
</dbReference>
<sequence>MSVPATSETVPLLVVLTVLVLNFHHRTGEIYHMSPFIRLVFLNWLPWILMMKRPGRSFSRRSVQKARELKSMALHERLSRSLMANVLDVDEHPVFCTEKRKVEPVYSTPLDDYKQRHDSQYRKELMLILKELRYITERMHKEDEDHEIIVDWKFAAMVIDRLCLIVFTMFLFVGTCAIIFAAPHVVA</sequence>
<dbReference type="OrthoDB" id="5975154at2759"/>
<dbReference type="InterPro" id="IPR006029">
    <property type="entry name" value="Neurotrans-gated_channel_TM"/>
</dbReference>
<reference evidence="5" key="1">
    <citation type="submission" date="2016-06" db="UniProtKB">
        <authorList>
            <consortium name="WormBaseParasite"/>
        </authorList>
    </citation>
    <scope>IDENTIFICATION</scope>
</reference>
<feature type="transmembrane region" description="Helical" evidence="1">
    <location>
        <begin position="162"/>
        <end position="182"/>
    </location>
</feature>
<keyword evidence="1" id="KW-1133">Transmembrane helix</keyword>
<evidence type="ECO:0000313" key="3">
    <source>
        <dbReference type="EMBL" id="VDP43356.1"/>
    </source>
</evidence>